<feature type="chain" id="PRO_5033036835" evidence="5">
    <location>
        <begin position="30"/>
        <end position="841"/>
    </location>
</feature>
<dbReference type="InterPro" id="IPR024607">
    <property type="entry name" value="Sulfatase_CS"/>
</dbReference>
<dbReference type="EC" id="3.1.6.1" evidence="7"/>
<name>A0A839ZDK2_9HYPH</name>
<keyword evidence="8" id="KW-1185">Reference proteome</keyword>
<keyword evidence="3 7" id="KW-0378">Hydrolase</keyword>
<dbReference type="InterPro" id="IPR017850">
    <property type="entry name" value="Alkaline_phosphatase_core_sf"/>
</dbReference>
<evidence type="ECO:0000313" key="7">
    <source>
        <dbReference type="EMBL" id="MBB3772712.1"/>
    </source>
</evidence>
<reference evidence="7 8" key="1">
    <citation type="submission" date="2020-08" db="EMBL/GenBank/DDBJ databases">
        <title>Genomic Encyclopedia of Type Strains, Phase IV (KMG-IV): sequencing the most valuable type-strain genomes for metagenomic binning, comparative biology and taxonomic classification.</title>
        <authorList>
            <person name="Goeker M."/>
        </authorList>
    </citation>
    <scope>NUCLEOTIDE SEQUENCE [LARGE SCALE GENOMIC DNA]</scope>
    <source>
        <strain evidence="7 8">DSM 5895</strain>
    </source>
</reference>
<gene>
    <name evidence="7" type="ORF">FHS55_003333</name>
</gene>
<dbReference type="CDD" id="cd16025">
    <property type="entry name" value="PAS_like"/>
    <property type="match status" value="1"/>
</dbReference>
<evidence type="ECO:0000259" key="6">
    <source>
        <dbReference type="Pfam" id="PF00884"/>
    </source>
</evidence>
<evidence type="ECO:0000256" key="2">
    <source>
        <dbReference type="ARBA" id="ARBA00022723"/>
    </source>
</evidence>
<dbReference type="PROSITE" id="PS00523">
    <property type="entry name" value="SULFATASE_1"/>
    <property type="match status" value="1"/>
</dbReference>
<feature type="signal peptide" evidence="5">
    <location>
        <begin position="1"/>
        <end position="29"/>
    </location>
</feature>
<evidence type="ECO:0000256" key="4">
    <source>
        <dbReference type="ARBA" id="ARBA00022837"/>
    </source>
</evidence>
<dbReference type="Gene3D" id="3.30.1120.10">
    <property type="match status" value="1"/>
</dbReference>
<evidence type="ECO:0000256" key="3">
    <source>
        <dbReference type="ARBA" id="ARBA00022801"/>
    </source>
</evidence>
<accession>A0A839ZDK2</accession>
<dbReference type="InterPro" id="IPR000917">
    <property type="entry name" value="Sulfatase_N"/>
</dbReference>
<dbReference type="PANTHER" id="PTHR42693">
    <property type="entry name" value="ARYLSULFATASE FAMILY MEMBER"/>
    <property type="match status" value="1"/>
</dbReference>
<dbReference type="GO" id="GO:0046872">
    <property type="term" value="F:metal ion binding"/>
    <property type="evidence" value="ECO:0007669"/>
    <property type="project" value="UniProtKB-KW"/>
</dbReference>
<evidence type="ECO:0000256" key="5">
    <source>
        <dbReference type="SAM" id="SignalP"/>
    </source>
</evidence>
<dbReference type="AlphaFoldDB" id="A0A839ZDK2"/>
<dbReference type="InterPro" id="IPR050738">
    <property type="entry name" value="Sulfatase"/>
</dbReference>
<dbReference type="GO" id="GO:0004065">
    <property type="term" value="F:arylsulfatase activity"/>
    <property type="evidence" value="ECO:0007669"/>
    <property type="project" value="UniProtKB-EC"/>
</dbReference>
<evidence type="ECO:0000256" key="1">
    <source>
        <dbReference type="ARBA" id="ARBA00008779"/>
    </source>
</evidence>
<dbReference type="Proteomes" id="UP000533469">
    <property type="component" value="Unassembled WGS sequence"/>
</dbReference>
<keyword evidence="5" id="KW-0732">Signal</keyword>
<dbReference type="PANTHER" id="PTHR42693:SF43">
    <property type="entry name" value="BLL2667 PROTEIN"/>
    <property type="match status" value="1"/>
</dbReference>
<dbReference type="Gene3D" id="3.40.720.10">
    <property type="entry name" value="Alkaline Phosphatase, subunit A"/>
    <property type="match status" value="1"/>
</dbReference>
<dbReference type="SUPFAM" id="SSF53649">
    <property type="entry name" value="Alkaline phosphatase-like"/>
    <property type="match status" value="1"/>
</dbReference>
<comment type="similarity">
    <text evidence="1">Belongs to the sulfatase family.</text>
</comment>
<keyword evidence="2" id="KW-0479">Metal-binding</keyword>
<feature type="domain" description="Sulfatase N-terminal" evidence="6">
    <location>
        <begin position="83"/>
        <end position="500"/>
    </location>
</feature>
<keyword evidence="4" id="KW-0106">Calcium</keyword>
<dbReference type="EMBL" id="JACICD010000006">
    <property type="protein sequence ID" value="MBB3772712.1"/>
    <property type="molecule type" value="Genomic_DNA"/>
</dbReference>
<dbReference type="Pfam" id="PF00884">
    <property type="entry name" value="Sulfatase"/>
    <property type="match status" value="1"/>
</dbReference>
<dbReference type="RefSeq" id="WP_425485825.1">
    <property type="nucleotide sequence ID" value="NZ_JACICD010000006.1"/>
</dbReference>
<evidence type="ECO:0000313" key="8">
    <source>
        <dbReference type="Proteomes" id="UP000533469"/>
    </source>
</evidence>
<protein>
    <submittedName>
        <fullName evidence="7">Arylsulfatase</fullName>
        <ecNumber evidence="7">3.1.6.1</ecNumber>
    </submittedName>
</protein>
<comment type="caution">
    <text evidence="7">The sequence shown here is derived from an EMBL/GenBank/DDBJ whole genome shotgun (WGS) entry which is preliminary data.</text>
</comment>
<organism evidence="7 8">
    <name type="scientific">Ancylobacter tetraedralis</name>
    <dbReference type="NCBI Taxonomy" id="217068"/>
    <lineage>
        <taxon>Bacteria</taxon>
        <taxon>Pseudomonadati</taxon>
        <taxon>Pseudomonadota</taxon>
        <taxon>Alphaproteobacteria</taxon>
        <taxon>Hyphomicrobiales</taxon>
        <taxon>Xanthobacteraceae</taxon>
        <taxon>Ancylobacter</taxon>
    </lineage>
</organism>
<proteinExistence type="inferred from homology"/>
<sequence length="841" mass="91758">MMHMSLSLMGLVRAAVAAGVLVAGLPADAQTITGTPGSPDATVTIDGRYLPNPPLPFGGTINLNAIDSKPYWPARVVPPKGAPNVLLIMTDDVGFAAPSTFGGVIPTPALDEIANSGLRYTQFHSTALCSPTRAALITGRNHHSAGFGVISETSTGFPGYDSIIDKNTATIGRILQDNGYATSWFGKNHNTPAFQASQAGPFDQWPGGMGFQYFYGFVGGDTSQWEPNLFRNTTAIYPYVGKPGWNLTTAMADEAIGHIKMLNEVDPSKPFFVYYVPGGTHAPHHPTPEWVDKITDMHLFDNGWNALRDQIFANQKKLGVIPQDAQMTPWPDQYLKKWDVLSDDEKKMFIRQANVYAAYLAYTDHEIGRVIQAVKDAGKLDNTLIVYISGDNGSSPEGSPIGTPNEVAQFNSVEVPVADQLKYFYDAWGSEKTYPHMAVGWTWAFDTPYQWTKQVASHFGGTRQGMAISWPGRITDKGGIRSQFHHVIDIVPTLLEATGIPAPVSVDGVAQKPIEGVSMAYTFDKANANAPTTHKTQYFEMFGNRGIYHDGWYANTTPISPPWLLGATPNPDVVNAYKWELYDLGKDWTQSNDIAKDNPAKLKELQDLFLVEAAKYQVFPLDNSLATRMVTQRPSVTAGRSSFTYSGSLTGIPMGDAPQLLATSYRITADVDVPADGGNGMILTQGGRFGGHGFYILNGKPVYVWNLLDLKRVRWEGKDKLTPGKHQLVFDLKYDGLGFGTLAFNNTSGIGRPASATLSVDGKVVDTQKMEHTIPIILQWDETFDIGADTGTPVDDADYKVPFAFNGTLNKVTVDIDRPQLSAADAKKLLEGMQRSNTSSE</sequence>